<dbReference type="PROSITE" id="PS51192">
    <property type="entry name" value="HELICASE_ATP_BIND_1"/>
    <property type="match status" value="1"/>
</dbReference>
<keyword evidence="1" id="KW-0963">Cytoplasm</keyword>
<organism evidence="14 15">
    <name type="scientific">Parasutterella muris</name>
    <dbReference type="NCBI Taxonomy" id="2565572"/>
    <lineage>
        <taxon>Bacteria</taxon>
        <taxon>Pseudomonadati</taxon>
        <taxon>Pseudomonadota</taxon>
        <taxon>Betaproteobacteria</taxon>
        <taxon>Burkholderiales</taxon>
        <taxon>Sutterellaceae</taxon>
        <taxon>Parasutterella</taxon>
    </lineage>
</organism>
<evidence type="ECO:0000256" key="1">
    <source>
        <dbReference type="ARBA" id="ARBA00022490"/>
    </source>
</evidence>
<keyword evidence="5 9" id="KW-0067">ATP-binding</keyword>
<feature type="region of interest" description="Disordered" evidence="10">
    <location>
        <begin position="554"/>
        <end position="585"/>
    </location>
</feature>
<evidence type="ECO:0000313" key="15">
    <source>
        <dbReference type="Proteomes" id="UP000472580"/>
    </source>
</evidence>
<feature type="domain" description="Helicase C-terminal" evidence="12">
    <location>
        <begin position="221"/>
        <end position="383"/>
    </location>
</feature>
<dbReference type="PROSITE" id="PS51194">
    <property type="entry name" value="HELICASE_CTER"/>
    <property type="match status" value="1"/>
</dbReference>
<dbReference type="OrthoDB" id="5297934at2"/>
<evidence type="ECO:0000256" key="7">
    <source>
        <dbReference type="ARBA" id="ARBA00038437"/>
    </source>
</evidence>
<evidence type="ECO:0000259" key="12">
    <source>
        <dbReference type="PROSITE" id="PS51194"/>
    </source>
</evidence>
<dbReference type="SUPFAM" id="SSF52540">
    <property type="entry name" value="P-loop containing nucleoside triphosphate hydrolases"/>
    <property type="match status" value="1"/>
</dbReference>
<dbReference type="Pfam" id="PF03880">
    <property type="entry name" value="DbpA"/>
    <property type="match status" value="1"/>
</dbReference>
<keyword evidence="15" id="KW-1185">Reference proteome</keyword>
<keyword evidence="3 9" id="KW-0378">Hydrolase</keyword>
<dbReference type="SMART" id="SM00487">
    <property type="entry name" value="DEXDc"/>
    <property type="match status" value="1"/>
</dbReference>
<dbReference type="Gene3D" id="3.30.70.330">
    <property type="match status" value="1"/>
</dbReference>
<comment type="similarity">
    <text evidence="7 9">Belongs to the DEAD box helicase family.</text>
</comment>
<evidence type="ECO:0000259" key="11">
    <source>
        <dbReference type="PROSITE" id="PS51192"/>
    </source>
</evidence>
<dbReference type="InterPro" id="IPR014001">
    <property type="entry name" value="Helicase_ATP-bd"/>
</dbReference>
<dbReference type="InterPro" id="IPR000629">
    <property type="entry name" value="RNA-helicase_DEAD-box_CS"/>
</dbReference>
<dbReference type="Pfam" id="PF00270">
    <property type="entry name" value="DEAD"/>
    <property type="match status" value="1"/>
</dbReference>
<dbReference type="InterPro" id="IPR011545">
    <property type="entry name" value="DEAD/DEAH_box_helicase_dom"/>
</dbReference>
<evidence type="ECO:0000256" key="9">
    <source>
        <dbReference type="RuleBase" id="RU000492"/>
    </source>
</evidence>
<dbReference type="InterPro" id="IPR005580">
    <property type="entry name" value="DbpA/CsdA_RNA-bd_dom"/>
</dbReference>
<dbReference type="GO" id="GO:0016787">
    <property type="term" value="F:hydrolase activity"/>
    <property type="evidence" value="ECO:0007669"/>
    <property type="project" value="UniProtKB-KW"/>
</dbReference>
<dbReference type="CDD" id="cd18787">
    <property type="entry name" value="SF2_C_DEAD"/>
    <property type="match status" value="1"/>
</dbReference>
<evidence type="ECO:0000256" key="5">
    <source>
        <dbReference type="ARBA" id="ARBA00022840"/>
    </source>
</evidence>
<comment type="caution">
    <text evidence="14">The sequence shown here is derived from an EMBL/GenBank/DDBJ whole genome shotgun (WGS) entry which is preliminary data.</text>
</comment>
<dbReference type="InterPro" id="IPR027417">
    <property type="entry name" value="P-loop_NTPase"/>
</dbReference>
<name>A0A6L6YGL3_9BURK</name>
<evidence type="ECO:0000256" key="10">
    <source>
        <dbReference type="SAM" id="MobiDB-lite"/>
    </source>
</evidence>
<dbReference type="Pfam" id="PF25399">
    <property type="entry name" value="DeaD_dimer"/>
    <property type="match status" value="1"/>
</dbReference>
<dbReference type="InterPro" id="IPR012677">
    <property type="entry name" value="Nucleotide-bd_a/b_plait_sf"/>
</dbReference>
<dbReference type="CDD" id="cd12252">
    <property type="entry name" value="RRM_DbpA"/>
    <property type="match status" value="1"/>
</dbReference>
<evidence type="ECO:0000256" key="4">
    <source>
        <dbReference type="ARBA" id="ARBA00022806"/>
    </source>
</evidence>
<feature type="short sequence motif" description="Q motif" evidence="8">
    <location>
        <begin position="4"/>
        <end position="32"/>
    </location>
</feature>
<evidence type="ECO:0000259" key="13">
    <source>
        <dbReference type="PROSITE" id="PS51195"/>
    </source>
</evidence>
<feature type="compositionally biased region" description="Basic residues" evidence="10">
    <location>
        <begin position="564"/>
        <end position="585"/>
    </location>
</feature>
<keyword evidence="4 9" id="KW-0347">Helicase</keyword>
<evidence type="ECO:0000256" key="6">
    <source>
        <dbReference type="ARBA" id="ARBA00023016"/>
    </source>
</evidence>
<evidence type="ECO:0000256" key="8">
    <source>
        <dbReference type="PROSITE-ProRule" id="PRU00552"/>
    </source>
</evidence>
<dbReference type="PROSITE" id="PS00039">
    <property type="entry name" value="DEAD_ATP_HELICASE"/>
    <property type="match status" value="1"/>
</dbReference>
<dbReference type="PROSITE" id="PS51195">
    <property type="entry name" value="Q_MOTIF"/>
    <property type="match status" value="1"/>
</dbReference>
<evidence type="ECO:0000256" key="3">
    <source>
        <dbReference type="ARBA" id="ARBA00022801"/>
    </source>
</evidence>
<reference evidence="14 15" key="1">
    <citation type="submission" date="2019-12" db="EMBL/GenBank/DDBJ databases">
        <title>Microbes associate with the intestines of laboratory mice.</title>
        <authorList>
            <person name="Navarre W."/>
            <person name="Wong E."/>
        </authorList>
    </citation>
    <scope>NUCLEOTIDE SEQUENCE [LARGE SCALE GENOMIC DNA]</scope>
    <source>
        <strain evidence="14 15">NM82_D38</strain>
    </source>
</reference>
<sequence length="585" mass="64489">MSSNPFADLGLCDTLVSSLAKLGFEEPTPIQTKAIPELIQGRDVLGQAATGTGKTAAFSLPLIQRYCLDQKPGKPKILILTPTRELCIQVSEAVNSFGKDSNIVVLPVYGGQEYSRQIRALNRGVHIVVATPGRALDHIKRGTLDLSDIQAVVLDEADEMLDMGFADELDAIFEALPAKRQTALFSATLPARISKIAENHLHDACHILIPKEKVPEGEQPKVKQTAYIVGKNHKTAALGRILDIESPKLAIVFARTRNEVDELAESLRGRGYSVEPLHGGLDQAQRDRVMKRARAEQVDVIVATDVAARGIDIDHLSHVINFGIPSSAETYIHRIGRTGRAGREGTAITILEPRESRLLKNIERITKRKISVLSVPTATDVHAKRLDLTRASLHELLVGDSDLGRYRSIVEILGDEFDIIDVAAAAIKLANEANWKDVSDVDLPEDLSWKKEHSSVDRRESFREDRRAKQRVLSPGMVRLFIGTGRDAGIRPQDLVGAIANEAGIPSKLIGAIDIADRFSLVEVDENVAQDVIYALRDAFIKGRQCIVRYDREGAPRDSERVPYHYKKSGGKEKRKNKAPKKAFK</sequence>
<dbReference type="InterPro" id="IPR014014">
    <property type="entry name" value="RNA_helicase_DEAD_Q_motif"/>
</dbReference>
<dbReference type="EMBL" id="WSRP01000002">
    <property type="protein sequence ID" value="MVX55828.1"/>
    <property type="molecule type" value="Genomic_DNA"/>
</dbReference>
<dbReference type="Pfam" id="PF00271">
    <property type="entry name" value="Helicase_C"/>
    <property type="match status" value="1"/>
</dbReference>
<dbReference type="GO" id="GO:0003676">
    <property type="term" value="F:nucleic acid binding"/>
    <property type="evidence" value="ECO:0007669"/>
    <property type="project" value="InterPro"/>
</dbReference>
<dbReference type="GO" id="GO:0003724">
    <property type="term" value="F:RNA helicase activity"/>
    <property type="evidence" value="ECO:0007669"/>
    <property type="project" value="InterPro"/>
</dbReference>
<dbReference type="GO" id="GO:0005524">
    <property type="term" value="F:ATP binding"/>
    <property type="evidence" value="ECO:0007669"/>
    <property type="project" value="UniProtKB-KW"/>
</dbReference>
<dbReference type="InterPro" id="IPR057325">
    <property type="entry name" value="DeaD_dimer"/>
</dbReference>
<dbReference type="PANTHER" id="PTHR47959">
    <property type="entry name" value="ATP-DEPENDENT RNA HELICASE RHLE-RELATED"/>
    <property type="match status" value="1"/>
</dbReference>
<evidence type="ECO:0000313" key="14">
    <source>
        <dbReference type="EMBL" id="MVX55828.1"/>
    </source>
</evidence>
<dbReference type="InterPro" id="IPR001650">
    <property type="entry name" value="Helicase_C-like"/>
</dbReference>
<keyword evidence="6" id="KW-0346">Stress response</keyword>
<dbReference type="InterPro" id="IPR044742">
    <property type="entry name" value="DEAD/DEAH_RhlB"/>
</dbReference>
<feature type="domain" description="Helicase ATP-binding" evidence="11">
    <location>
        <begin position="35"/>
        <end position="207"/>
    </location>
</feature>
<dbReference type="PANTHER" id="PTHR47959:SF13">
    <property type="entry name" value="ATP-DEPENDENT RNA HELICASE RHLE"/>
    <property type="match status" value="1"/>
</dbReference>
<dbReference type="SMART" id="SM00490">
    <property type="entry name" value="HELICc"/>
    <property type="match status" value="1"/>
</dbReference>
<dbReference type="RefSeq" id="WP_160334259.1">
    <property type="nucleotide sequence ID" value="NZ_CALPCR010000015.1"/>
</dbReference>
<proteinExistence type="inferred from homology"/>
<protein>
    <submittedName>
        <fullName evidence="14">DEAD/DEAH box helicase</fullName>
    </submittedName>
</protein>
<feature type="domain" description="DEAD-box RNA helicase Q" evidence="13">
    <location>
        <begin position="4"/>
        <end position="32"/>
    </location>
</feature>
<keyword evidence="2 9" id="KW-0547">Nucleotide-binding</keyword>
<dbReference type="CDD" id="cd00268">
    <property type="entry name" value="DEADc"/>
    <property type="match status" value="1"/>
</dbReference>
<dbReference type="GO" id="GO:0005829">
    <property type="term" value="C:cytosol"/>
    <property type="evidence" value="ECO:0007669"/>
    <property type="project" value="TreeGrafter"/>
</dbReference>
<dbReference type="InterPro" id="IPR050079">
    <property type="entry name" value="DEAD_box_RNA_helicase"/>
</dbReference>
<dbReference type="Gene3D" id="3.40.50.300">
    <property type="entry name" value="P-loop containing nucleotide triphosphate hydrolases"/>
    <property type="match status" value="2"/>
</dbReference>
<feature type="compositionally biased region" description="Basic and acidic residues" evidence="10">
    <location>
        <begin position="554"/>
        <end position="563"/>
    </location>
</feature>
<dbReference type="AlphaFoldDB" id="A0A6L6YGL3"/>
<gene>
    <name evidence="14" type="ORF">E5987_01225</name>
</gene>
<evidence type="ECO:0000256" key="2">
    <source>
        <dbReference type="ARBA" id="ARBA00022741"/>
    </source>
</evidence>
<accession>A0A6L6YGL3</accession>
<dbReference type="Proteomes" id="UP000472580">
    <property type="component" value="Unassembled WGS sequence"/>
</dbReference>